<keyword evidence="1" id="KW-0863">Zinc-finger</keyword>
<dbReference type="PANTHER" id="PTHR47592">
    <property type="entry name" value="PBF68 PROTEIN"/>
    <property type="match status" value="1"/>
</dbReference>
<evidence type="ECO:0000313" key="4">
    <source>
        <dbReference type="EMBL" id="CAK7929333.1"/>
    </source>
</evidence>
<dbReference type="PROSITE" id="PS50158">
    <property type="entry name" value="ZF_CCHC"/>
    <property type="match status" value="1"/>
</dbReference>
<evidence type="ECO:0000256" key="1">
    <source>
        <dbReference type="PROSITE-ProRule" id="PRU00047"/>
    </source>
</evidence>
<evidence type="ECO:0000259" key="3">
    <source>
        <dbReference type="PROSITE" id="PS50158"/>
    </source>
</evidence>
<dbReference type="Pfam" id="PF00098">
    <property type="entry name" value="zf-CCHC"/>
    <property type="match status" value="1"/>
</dbReference>
<dbReference type="InterPro" id="IPR054722">
    <property type="entry name" value="PolX-like_BBD"/>
</dbReference>
<reference evidence="4" key="1">
    <citation type="submission" date="2024-01" db="EMBL/GenBank/DDBJ databases">
        <authorList>
            <person name="Webb A."/>
        </authorList>
    </citation>
    <scope>NUCLEOTIDE SEQUENCE</scope>
    <source>
        <strain evidence="4">Pm1</strain>
    </source>
</reference>
<organism evidence="4 5">
    <name type="scientific">Peronospora matthiolae</name>
    <dbReference type="NCBI Taxonomy" id="2874970"/>
    <lineage>
        <taxon>Eukaryota</taxon>
        <taxon>Sar</taxon>
        <taxon>Stramenopiles</taxon>
        <taxon>Oomycota</taxon>
        <taxon>Peronosporomycetes</taxon>
        <taxon>Peronosporales</taxon>
        <taxon>Peronosporaceae</taxon>
        <taxon>Peronospora</taxon>
    </lineage>
</organism>
<dbReference type="AlphaFoldDB" id="A0AAV1U6A4"/>
<sequence>MEKALRANGNTGRFKEGRGHGRKGISSRKNGGGYKGKCFGCGQVGHMKRDCPVQKSDSGNDAVLAVSEKRLDGWLIDSEATSHMTPHRSDLFDYEILNDGIDVMIADGKKLRVHGKGTVRLTGVNNRRIKMINVLHIPGLDRRLLSVCRLAEHGLSVSFEHLSCIIWDNRSAIAVGKKMGEAIMLDCQQEEAKFVQ</sequence>
<feature type="domain" description="CCHC-type" evidence="3">
    <location>
        <begin position="37"/>
        <end position="52"/>
    </location>
</feature>
<keyword evidence="1" id="KW-0862">Zinc</keyword>
<feature type="region of interest" description="Disordered" evidence="2">
    <location>
        <begin position="1"/>
        <end position="28"/>
    </location>
</feature>
<protein>
    <recommendedName>
        <fullName evidence="3">CCHC-type domain-containing protein</fullName>
    </recommendedName>
</protein>
<accession>A0AAV1U6A4</accession>
<proteinExistence type="predicted"/>
<comment type="caution">
    <text evidence="4">The sequence shown here is derived from an EMBL/GenBank/DDBJ whole genome shotgun (WGS) entry which is preliminary data.</text>
</comment>
<dbReference type="SUPFAM" id="SSF57756">
    <property type="entry name" value="Retrovirus zinc finger-like domains"/>
    <property type="match status" value="1"/>
</dbReference>
<dbReference type="GO" id="GO:0003676">
    <property type="term" value="F:nucleic acid binding"/>
    <property type="evidence" value="ECO:0007669"/>
    <property type="project" value="InterPro"/>
</dbReference>
<dbReference type="InterPro" id="IPR036875">
    <property type="entry name" value="Znf_CCHC_sf"/>
</dbReference>
<evidence type="ECO:0000313" key="5">
    <source>
        <dbReference type="Proteomes" id="UP001162060"/>
    </source>
</evidence>
<dbReference type="InterPro" id="IPR001878">
    <property type="entry name" value="Znf_CCHC"/>
</dbReference>
<gene>
    <name evidence="4" type="ORF">PM001_LOCUS14483</name>
</gene>
<name>A0AAV1U6A4_9STRA</name>
<evidence type="ECO:0000256" key="2">
    <source>
        <dbReference type="SAM" id="MobiDB-lite"/>
    </source>
</evidence>
<dbReference type="SMART" id="SM00343">
    <property type="entry name" value="ZnF_C2HC"/>
    <property type="match status" value="1"/>
</dbReference>
<dbReference type="Gene3D" id="4.10.60.10">
    <property type="entry name" value="Zinc finger, CCHC-type"/>
    <property type="match status" value="1"/>
</dbReference>
<dbReference type="EMBL" id="CAKLBY020000153">
    <property type="protein sequence ID" value="CAK7929333.1"/>
    <property type="molecule type" value="Genomic_DNA"/>
</dbReference>
<dbReference type="GO" id="GO:0008270">
    <property type="term" value="F:zinc ion binding"/>
    <property type="evidence" value="ECO:0007669"/>
    <property type="project" value="UniProtKB-KW"/>
</dbReference>
<keyword evidence="1" id="KW-0479">Metal-binding</keyword>
<dbReference type="Pfam" id="PF22936">
    <property type="entry name" value="Pol_BBD"/>
    <property type="match status" value="1"/>
</dbReference>
<dbReference type="Proteomes" id="UP001162060">
    <property type="component" value="Unassembled WGS sequence"/>
</dbReference>